<proteinExistence type="predicted"/>
<gene>
    <name evidence="2" type="ORF">C5750_19880</name>
</gene>
<evidence type="ECO:0000313" key="3">
    <source>
        <dbReference type="Proteomes" id="UP000238563"/>
    </source>
</evidence>
<feature type="chain" id="PRO_5015649294" description="BA14K family protein" evidence="1">
    <location>
        <begin position="28"/>
        <end position="115"/>
    </location>
</feature>
<organism evidence="2 3">
    <name type="scientific">Phyllobacterium myrsinacearum</name>
    <dbReference type="NCBI Taxonomy" id="28101"/>
    <lineage>
        <taxon>Bacteria</taxon>
        <taxon>Pseudomonadati</taxon>
        <taxon>Pseudomonadota</taxon>
        <taxon>Alphaproteobacteria</taxon>
        <taxon>Hyphomicrobiales</taxon>
        <taxon>Phyllobacteriaceae</taxon>
        <taxon>Phyllobacterium</taxon>
    </lineage>
</organism>
<dbReference type="RefSeq" id="WP_105735956.1">
    <property type="nucleotide sequence ID" value="NZ_PVBT01000006.1"/>
</dbReference>
<name>A0A2S9JDZ2_9HYPH</name>
<protein>
    <recommendedName>
        <fullName evidence="4">BA14K family protein</fullName>
    </recommendedName>
</protein>
<evidence type="ECO:0008006" key="4">
    <source>
        <dbReference type="Google" id="ProtNLM"/>
    </source>
</evidence>
<dbReference type="AlphaFoldDB" id="A0A2S9JDZ2"/>
<evidence type="ECO:0000256" key="1">
    <source>
        <dbReference type="SAM" id="SignalP"/>
    </source>
</evidence>
<sequence>MKNLVSLFTAGLLAVLVGLTSVVSSNAAPVSAQKTPVVSNVEQVQYVERRRHDNRRWDRRDDRRWDRRDERRRPHFNNRDYRPGYWKNQRGYREYRRGYRRHSDGYWYPLGVFRL</sequence>
<accession>A0A2S9JDZ2</accession>
<evidence type="ECO:0000313" key="2">
    <source>
        <dbReference type="EMBL" id="PRD51098.1"/>
    </source>
</evidence>
<reference evidence="2 3" key="1">
    <citation type="submission" date="2018-02" db="EMBL/GenBank/DDBJ databases">
        <title>The draft genome of Phyllobacterium myrsinacearum DSM5892.</title>
        <authorList>
            <person name="Li L."/>
            <person name="Liu L."/>
            <person name="Zhang X."/>
            <person name="Wang T."/>
        </authorList>
    </citation>
    <scope>NUCLEOTIDE SEQUENCE [LARGE SCALE GENOMIC DNA]</scope>
    <source>
        <strain evidence="2 3">DSM 5892</strain>
    </source>
</reference>
<feature type="signal peptide" evidence="1">
    <location>
        <begin position="1"/>
        <end position="27"/>
    </location>
</feature>
<dbReference type="Proteomes" id="UP000238563">
    <property type="component" value="Unassembled WGS sequence"/>
</dbReference>
<keyword evidence="1" id="KW-0732">Signal</keyword>
<dbReference type="EMBL" id="PVBT01000006">
    <property type="protein sequence ID" value="PRD51098.1"/>
    <property type="molecule type" value="Genomic_DNA"/>
</dbReference>
<comment type="caution">
    <text evidence="2">The sequence shown here is derived from an EMBL/GenBank/DDBJ whole genome shotgun (WGS) entry which is preliminary data.</text>
</comment>
<keyword evidence="3" id="KW-1185">Reference proteome</keyword>